<sequence length="329" mass="36377">MHETALDTKTVTDLVAEATAAPSMYNAQPWRFRYLKESRTFQLRSDPGRTVPHSDPDSRALHIGCGAALLNLRVAAAHRGWKASAELLPDPSDPELLALVRLVPAGDDAAELAALHPAISRRRTSRAPFDERQVPAALQEELREAARREAACLVFPDRYHVQNVLDLVYDAEGRDAADPGRAEDLARWTRVGHEAAETARDGVPEYTFGPRKHDGKAPVRDFSGRRPVTDREAAVFESAPNLVLLGTAEDRRSDWLRAGQAMERVLLAATLNGLSTALTSHALEWPDLRWVARDPQSDMGYVQMVMRLGYGPEAPGSPRRPAEEVLYIE</sequence>
<dbReference type="RefSeq" id="WP_344257965.1">
    <property type="nucleotide sequence ID" value="NZ_BAAAMJ010000002.1"/>
</dbReference>
<dbReference type="NCBIfam" id="NF047509">
    <property type="entry name" value="Rv3131_FMN_oxido"/>
    <property type="match status" value="1"/>
</dbReference>
<organism evidence="3 4">
    <name type="scientific">Streptomyces sodiiphilus</name>
    <dbReference type="NCBI Taxonomy" id="226217"/>
    <lineage>
        <taxon>Bacteria</taxon>
        <taxon>Bacillati</taxon>
        <taxon>Actinomycetota</taxon>
        <taxon>Actinomycetes</taxon>
        <taxon>Kitasatosporales</taxon>
        <taxon>Streptomycetaceae</taxon>
        <taxon>Streptomyces</taxon>
    </lineage>
</organism>
<dbReference type="Gene3D" id="3.40.109.10">
    <property type="entry name" value="NADH Oxidase"/>
    <property type="match status" value="1"/>
</dbReference>
<feature type="region of interest" description="Disordered" evidence="1">
    <location>
        <begin position="203"/>
        <end position="224"/>
    </location>
</feature>
<protein>
    <submittedName>
        <fullName evidence="3">Nitroreductase</fullName>
    </submittedName>
</protein>
<dbReference type="PANTHER" id="PTHR23026">
    <property type="entry name" value="NADPH NITROREDUCTASE"/>
    <property type="match status" value="1"/>
</dbReference>
<keyword evidence="4" id="KW-1185">Reference proteome</keyword>
<feature type="domain" description="Nitroreductase" evidence="2">
    <location>
        <begin position="119"/>
        <end position="281"/>
    </location>
</feature>
<gene>
    <name evidence="3" type="ORF">GCM10009716_01810</name>
</gene>
<proteinExistence type="predicted"/>
<accession>A0ABP5A068</accession>
<name>A0ABP5A068_9ACTN</name>
<dbReference type="PANTHER" id="PTHR23026:SF123">
    <property type="entry name" value="NAD(P)H NITROREDUCTASE RV3131-RELATED"/>
    <property type="match status" value="1"/>
</dbReference>
<comment type="caution">
    <text evidence="3">The sequence shown here is derived from an EMBL/GenBank/DDBJ whole genome shotgun (WGS) entry which is preliminary data.</text>
</comment>
<dbReference type="SUPFAM" id="SSF55469">
    <property type="entry name" value="FMN-dependent nitroreductase-like"/>
    <property type="match status" value="2"/>
</dbReference>
<dbReference type="InterPro" id="IPR029479">
    <property type="entry name" value="Nitroreductase"/>
</dbReference>
<dbReference type="Proteomes" id="UP001501303">
    <property type="component" value="Unassembled WGS sequence"/>
</dbReference>
<feature type="compositionally biased region" description="Basic and acidic residues" evidence="1">
    <location>
        <begin position="211"/>
        <end position="224"/>
    </location>
</feature>
<dbReference type="Pfam" id="PF00881">
    <property type="entry name" value="Nitroreductase"/>
    <property type="match status" value="1"/>
</dbReference>
<evidence type="ECO:0000313" key="3">
    <source>
        <dbReference type="EMBL" id="GAA1895482.1"/>
    </source>
</evidence>
<dbReference type="InterPro" id="IPR050627">
    <property type="entry name" value="Nitroreductase/BluB"/>
</dbReference>
<evidence type="ECO:0000259" key="2">
    <source>
        <dbReference type="Pfam" id="PF00881"/>
    </source>
</evidence>
<evidence type="ECO:0000256" key="1">
    <source>
        <dbReference type="SAM" id="MobiDB-lite"/>
    </source>
</evidence>
<dbReference type="EMBL" id="BAAAMJ010000002">
    <property type="protein sequence ID" value="GAA1895482.1"/>
    <property type="molecule type" value="Genomic_DNA"/>
</dbReference>
<evidence type="ECO:0000313" key="4">
    <source>
        <dbReference type="Proteomes" id="UP001501303"/>
    </source>
</evidence>
<reference evidence="4" key="1">
    <citation type="journal article" date="2019" name="Int. J. Syst. Evol. Microbiol.">
        <title>The Global Catalogue of Microorganisms (GCM) 10K type strain sequencing project: providing services to taxonomists for standard genome sequencing and annotation.</title>
        <authorList>
            <consortium name="The Broad Institute Genomics Platform"/>
            <consortium name="The Broad Institute Genome Sequencing Center for Infectious Disease"/>
            <person name="Wu L."/>
            <person name="Ma J."/>
        </authorList>
    </citation>
    <scope>NUCLEOTIDE SEQUENCE [LARGE SCALE GENOMIC DNA]</scope>
    <source>
        <strain evidence="4">JCM 13581</strain>
    </source>
</reference>
<dbReference type="InterPro" id="IPR000415">
    <property type="entry name" value="Nitroreductase-like"/>
</dbReference>